<evidence type="ECO:0000313" key="2">
    <source>
        <dbReference type="EMBL" id="NDY84263.1"/>
    </source>
</evidence>
<evidence type="ECO:0000256" key="1">
    <source>
        <dbReference type="SAM" id="Phobius"/>
    </source>
</evidence>
<keyword evidence="1" id="KW-0472">Membrane</keyword>
<comment type="caution">
    <text evidence="2">The sequence shown here is derived from an EMBL/GenBank/DDBJ whole genome shotgun (WGS) entry which is preliminary data.</text>
</comment>
<feature type="transmembrane region" description="Helical" evidence="1">
    <location>
        <begin position="62"/>
        <end position="81"/>
    </location>
</feature>
<organism evidence="2">
    <name type="scientific">Sheuella amnicola</name>
    <dbReference type="NCBI Taxonomy" id="2707330"/>
    <lineage>
        <taxon>Bacteria</taxon>
        <taxon>Pseudomonadati</taxon>
        <taxon>Pseudomonadota</taxon>
        <taxon>Betaproteobacteria</taxon>
        <taxon>Burkholderiales</taxon>
        <taxon>Alcaligenaceae</taxon>
        <taxon>Sheuella</taxon>
    </lineage>
</organism>
<dbReference type="EMBL" id="JAAGRN010000010">
    <property type="protein sequence ID" value="NDY84263.1"/>
    <property type="molecule type" value="Genomic_DNA"/>
</dbReference>
<name>A0A6B2R2C9_9BURK</name>
<feature type="transmembrane region" description="Helical" evidence="1">
    <location>
        <begin position="114"/>
        <end position="141"/>
    </location>
</feature>
<dbReference type="RefSeq" id="WP_163656074.1">
    <property type="nucleotide sequence ID" value="NZ_JAAGRN010000010.1"/>
</dbReference>
<feature type="transmembrane region" description="Helical" evidence="1">
    <location>
        <begin position="161"/>
        <end position="185"/>
    </location>
</feature>
<feature type="transmembrane region" description="Helical" evidence="1">
    <location>
        <begin position="87"/>
        <end position="107"/>
    </location>
</feature>
<dbReference type="Pfam" id="PF02325">
    <property type="entry name" value="CCB3_YggT"/>
    <property type="match status" value="2"/>
</dbReference>
<dbReference type="AlphaFoldDB" id="A0A6B2R2C9"/>
<sequence length="187" mass="20273">MLGDIFLILIEIGSSLIGATLIARAWIHAIRLHPFNPVSQAIYQATNWLIQPFRKVIHAGKFFDWASLIAAFLVAFVSVALRWMVAYSAILPASILPATIGGAVITLSTWALDLVILLTIAQAILSWVNPMATIMPVLRVLTEPLLGPLRRILPAPGGIDLSPIALLILAQISMVIIKRIVFALIGV</sequence>
<gene>
    <name evidence="2" type="ORF">G3I67_13600</name>
</gene>
<keyword evidence="1" id="KW-1133">Transmembrane helix</keyword>
<protein>
    <submittedName>
        <fullName evidence="2">YggT family protein</fullName>
    </submittedName>
</protein>
<reference evidence="2" key="1">
    <citation type="submission" date="2020-02" db="EMBL/GenBank/DDBJ databases">
        <authorList>
            <person name="Chen W.-M."/>
        </authorList>
    </citation>
    <scope>NUCLEOTIDE SEQUENCE</scope>
    <source>
        <strain evidence="2">NBD-18</strain>
    </source>
</reference>
<proteinExistence type="predicted"/>
<dbReference type="InterPro" id="IPR003425">
    <property type="entry name" value="CCB3/YggT"/>
</dbReference>
<accession>A0A6B2R2C9</accession>
<dbReference type="GO" id="GO:0016020">
    <property type="term" value="C:membrane"/>
    <property type="evidence" value="ECO:0007669"/>
    <property type="project" value="InterPro"/>
</dbReference>
<feature type="transmembrane region" description="Helical" evidence="1">
    <location>
        <begin position="6"/>
        <end position="27"/>
    </location>
</feature>
<keyword evidence="1" id="KW-0812">Transmembrane</keyword>